<proteinExistence type="predicted"/>
<feature type="transmembrane region" description="Helical" evidence="2">
    <location>
        <begin position="12"/>
        <end position="33"/>
    </location>
</feature>
<dbReference type="PROSITE" id="PS51257">
    <property type="entry name" value="PROKAR_LIPOPROTEIN"/>
    <property type="match status" value="1"/>
</dbReference>
<protein>
    <submittedName>
        <fullName evidence="3">Uncharacterized protein</fullName>
    </submittedName>
</protein>
<evidence type="ECO:0000313" key="3">
    <source>
        <dbReference type="EMBL" id="KAG2587379.1"/>
    </source>
</evidence>
<keyword evidence="2" id="KW-0472">Membrane</keyword>
<keyword evidence="2" id="KW-0812">Transmembrane</keyword>
<reference evidence="3" key="1">
    <citation type="submission" date="2020-05" db="EMBL/GenBank/DDBJ databases">
        <title>WGS assembly of Panicum virgatum.</title>
        <authorList>
            <person name="Lovell J.T."/>
            <person name="Jenkins J."/>
            <person name="Shu S."/>
            <person name="Juenger T.E."/>
            <person name="Schmutz J."/>
        </authorList>
    </citation>
    <scope>NUCLEOTIDE SEQUENCE</scope>
    <source>
        <strain evidence="3">AP13</strain>
    </source>
</reference>
<comment type="caution">
    <text evidence="3">The sequence shown here is derived from an EMBL/GenBank/DDBJ whole genome shotgun (WGS) entry which is preliminary data.</text>
</comment>
<evidence type="ECO:0000256" key="2">
    <source>
        <dbReference type="SAM" id="Phobius"/>
    </source>
</evidence>
<dbReference type="AlphaFoldDB" id="A0A8T0RS97"/>
<dbReference type="Proteomes" id="UP000823388">
    <property type="component" value="Chromosome 5N"/>
</dbReference>
<sequence>MESKVPSLPAMYVMLMTMIILAIAVSFSCPVVGHCTEVKAAHDAGDEAVAHPDGGRRSWGPPPPHGGTLRRPYKGRQPVRPPPPLAPPAHGKVIGVGRSG</sequence>
<gene>
    <name evidence="3" type="ORF">PVAP13_5NG333800</name>
</gene>
<name>A0A8T0RS97_PANVG</name>
<dbReference type="EMBL" id="CM029046">
    <property type="protein sequence ID" value="KAG2587379.1"/>
    <property type="molecule type" value="Genomic_DNA"/>
</dbReference>
<feature type="region of interest" description="Disordered" evidence="1">
    <location>
        <begin position="46"/>
        <end position="100"/>
    </location>
</feature>
<evidence type="ECO:0000256" key="1">
    <source>
        <dbReference type="SAM" id="MobiDB-lite"/>
    </source>
</evidence>
<accession>A0A8T0RS97</accession>
<keyword evidence="2" id="KW-1133">Transmembrane helix</keyword>
<evidence type="ECO:0000313" key="4">
    <source>
        <dbReference type="Proteomes" id="UP000823388"/>
    </source>
</evidence>
<organism evidence="3 4">
    <name type="scientific">Panicum virgatum</name>
    <name type="common">Blackwell switchgrass</name>
    <dbReference type="NCBI Taxonomy" id="38727"/>
    <lineage>
        <taxon>Eukaryota</taxon>
        <taxon>Viridiplantae</taxon>
        <taxon>Streptophyta</taxon>
        <taxon>Embryophyta</taxon>
        <taxon>Tracheophyta</taxon>
        <taxon>Spermatophyta</taxon>
        <taxon>Magnoliopsida</taxon>
        <taxon>Liliopsida</taxon>
        <taxon>Poales</taxon>
        <taxon>Poaceae</taxon>
        <taxon>PACMAD clade</taxon>
        <taxon>Panicoideae</taxon>
        <taxon>Panicodae</taxon>
        <taxon>Paniceae</taxon>
        <taxon>Panicinae</taxon>
        <taxon>Panicum</taxon>
        <taxon>Panicum sect. Hiantes</taxon>
    </lineage>
</organism>
<keyword evidence="4" id="KW-1185">Reference proteome</keyword>
<feature type="compositionally biased region" description="Basic and acidic residues" evidence="1">
    <location>
        <begin position="46"/>
        <end position="56"/>
    </location>
</feature>